<keyword evidence="2" id="KW-1185">Reference proteome</keyword>
<comment type="caution">
    <text evidence="1">The sequence shown here is derived from an EMBL/GenBank/DDBJ whole genome shotgun (WGS) entry which is preliminary data.</text>
</comment>
<dbReference type="Proteomes" id="UP001550044">
    <property type="component" value="Unassembled WGS sequence"/>
</dbReference>
<protein>
    <submittedName>
        <fullName evidence="1">CU044_5270 family protein</fullName>
    </submittedName>
</protein>
<reference evidence="1 2" key="1">
    <citation type="submission" date="2024-06" db="EMBL/GenBank/DDBJ databases">
        <title>The Natural Products Discovery Center: Release of the First 8490 Sequenced Strains for Exploring Actinobacteria Biosynthetic Diversity.</title>
        <authorList>
            <person name="Kalkreuter E."/>
            <person name="Kautsar S.A."/>
            <person name="Yang D."/>
            <person name="Bader C.D."/>
            <person name="Teijaro C.N."/>
            <person name="Fluegel L."/>
            <person name="Davis C.M."/>
            <person name="Simpson J.R."/>
            <person name="Lauterbach L."/>
            <person name="Steele A.D."/>
            <person name="Gui C."/>
            <person name="Meng S."/>
            <person name="Li G."/>
            <person name="Viehrig K."/>
            <person name="Ye F."/>
            <person name="Su P."/>
            <person name="Kiefer A.F."/>
            <person name="Nichols A."/>
            <person name="Cepeda A.J."/>
            <person name="Yan W."/>
            <person name="Fan B."/>
            <person name="Jiang Y."/>
            <person name="Adhikari A."/>
            <person name="Zheng C.-J."/>
            <person name="Schuster L."/>
            <person name="Cowan T.M."/>
            <person name="Smanski M.J."/>
            <person name="Chevrette M.G."/>
            <person name="De Carvalho L.P.S."/>
            <person name="Shen B."/>
        </authorList>
    </citation>
    <scope>NUCLEOTIDE SEQUENCE [LARGE SCALE GENOMIC DNA]</scope>
    <source>
        <strain evidence="1 2">NPDC005137</strain>
    </source>
</reference>
<name>A0ABV2UMT2_9ACTN</name>
<dbReference type="RefSeq" id="WP_356713583.1">
    <property type="nucleotide sequence ID" value="NZ_JBEXIP010000095.1"/>
</dbReference>
<gene>
    <name evidence="1" type="ORF">ABZV61_42280</name>
</gene>
<evidence type="ECO:0000313" key="1">
    <source>
        <dbReference type="EMBL" id="MET8439165.1"/>
    </source>
</evidence>
<dbReference type="NCBIfam" id="NF038083">
    <property type="entry name" value="CU044_5270_fam"/>
    <property type="match status" value="1"/>
</dbReference>
<accession>A0ABV2UMT2</accession>
<dbReference type="InterPro" id="IPR047789">
    <property type="entry name" value="CU044_5270-like"/>
</dbReference>
<proteinExistence type="predicted"/>
<evidence type="ECO:0000313" key="2">
    <source>
        <dbReference type="Proteomes" id="UP001550044"/>
    </source>
</evidence>
<organism evidence="1 2">
    <name type="scientific">Streptomyces sp. 900116325</name>
    <dbReference type="NCBI Taxonomy" id="3154295"/>
    <lineage>
        <taxon>Bacteria</taxon>
        <taxon>Bacillati</taxon>
        <taxon>Actinomycetota</taxon>
        <taxon>Actinomycetes</taxon>
        <taxon>Kitasatosporales</taxon>
        <taxon>Streptomycetaceae</taxon>
        <taxon>Streptomyces</taxon>
    </lineage>
</organism>
<dbReference type="EMBL" id="JBEXIP010000095">
    <property type="protein sequence ID" value="MET8439165.1"/>
    <property type="molecule type" value="Genomic_DNA"/>
</dbReference>
<sequence>MNADHSRAGFARSETEELLAAPVDWDLSPSRHLHQKDILMQQIDRDHHSLGETSPAPRRRLPRLALMVPATSLALAGALVVTFSGSDHTSAPTAKPLVSSPARVTNASVTLGRIADAAMKTDTTPVKEDQFVYIRRLARENKGTFGGRVVLGAAHKEERWMSQKPGPVTTTGWLRSSGKDAVMPGQLGPITTSPAQPGLWYPTYTWLASLPTDPDALLKLLYTQTRVEKGDSKDEAVFGTVGELLSSVIMPPATASALYKAAAKIPGITWIPDATDAAGRHGIGITRRDTRSATRSVLIFNKDTLAYAGSQAYLISHKANARGTTDDVLFGIDAVMERGVVDRQGEVPATTAS</sequence>